<feature type="site" description="Cleavage; by autolysis" evidence="9">
    <location>
        <begin position="191"/>
        <end position="192"/>
    </location>
</feature>
<feature type="binding site" evidence="9">
    <location>
        <position position="401"/>
    </location>
    <ligand>
        <name>substrate</name>
    </ligand>
</feature>
<dbReference type="Pfam" id="PF01960">
    <property type="entry name" value="ArgJ"/>
    <property type="match status" value="1"/>
</dbReference>
<dbReference type="InterPro" id="IPR016117">
    <property type="entry name" value="ArgJ-like_dom_sf"/>
</dbReference>
<evidence type="ECO:0000313" key="10">
    <source>
        <dbReference type="EMBL" id="PDV98303.1"/>
    </source>
</evidence>
<evidence type="ECO:0000256" key="8">
    <source>
        <dbReference type="ARBA" id="ARBA00049439"/>
    </source>
</evidence>
<comment type="catalytic activity">
    <reaction evidence="8 9">
        <text>N(2)-acetyl-L-ornithine + L-glutamate = N-acetyl-L-glutamate + L-ornithine</text>
        <dbReference type="Rhea" id="RHEA:15349"/>
        <dbReference type="ChEBI" id="CHEBI:29985"/>
        <dbReference type="ChEBI" id="CHEBI:44337"/>
        <dbReference type="ChEBI" id="CHEBI:46911"/>
        <dbReference type="ChEBI" id="CHEBI:57805"/>
        <dbReference type="EC" id="2.3.1.35"/>
    </reaction>
</comment>
<dbReference type="EC" id="2.3.1.1" evidence="9"/>
<dbReference type="GO" id="GO:0005737">
    <property type="term" value="C:cytoplasm"/>
    <property type="evidence" value="ECO:0007669"/>
    <property type="project" value="UniProtKB-SubCell"/>
</dbReference>
<comment type="pathway">
    <text evidence="9">Amino-acid biosynthesis; L-arginine biosynthesis; L-ornithine and N-acetyl-L-glutamate from L-glutamate and N(2)-acetyl-L-ornithine (cyclic): step 1/1.</text>
</comment>
<evidence type="ECO:0000256" key="1">
    <source>
        <dbReference type="ARBA" id="ARBA00006774"/>
    </source>
</evidence>
<dbReference type="InterPro" id="IPR002813">
    <property type="entry name" value="Arg_biosynth_ArgJ"/>
</dbReference>
<dbReference type="GO" id="GO:0004358">
    <property type="term" value="F:L-glutamate N-acetyltransferase activity, acting on acetyl-L-ornithine as donor"/>
    <property type="evidence" value="ECO:0007669"/>
    <property type="project" value="UniProtKB-UniRule"/>
</dbReference>
<feature type="binding site" evidence="9">
    <location>
        <position position="181"/>
    </location>
    <ligand>
        <name>substrate</name>
    </ligand>
</feature>
<sequence length="406" mass="42409">MDTWIEDGHPTSPLGWRAATHDCGIKYRNRDDLALLVSERACTAAAVFTTNLVKAAPVRYDMELMTRNPTGLRALVVNAGNANACTGSEGEVATLTMARTTEEALGLPVDTAFVMSTGTIGVPMPIAKVVTGIQAAAQKLDAAKGPAAARSIMTTDTRPKHAALRVELPSGYTITLGGMAKGAGMIHPNMATMLSVVTTDAAISREALDAALRQAVEVSFNSISIDGDTSTNDTLLVLANGAVGNAPITDLASSDGASFVAALTALCQYLAQAVVRDGEGATRFVTITVRGAVSVADARLAAMTIAKSPLVKTALYGADPNWGRVLCAMGYSGAHLDPERVVLHFGGMRVLERGLPLPFDEKAASDLLNVPEVSIEADLGLGEGEATVWTCDFSPEYVAINAEYRT</sequence>
<dbReference type="PANTHER" id="PTHR23100">
    <property type="entry name" value="ARGININE BIOSYNTHESIS BIFUNCTIONAL PROTEIN ARGJ"/>
    <property type="match status" value="1"/>
</dbReference>
<dbReference type="Gene3D" id="3.10.20.340">
    <property type="entry name" value="ArgJ beta chain, C-terminal domain"/>
    <property type="match status" value="1"/>
</dbReference>
<dbReference type="InterPro" id="IPR042195">
    <property type="entry name" value="ArgJ_beta_C"/>
</dbReference>
<keyword evidence="5 9" id="KW-0808">Transferase</keyword>
<keyword evidence="11" id="KW-1185">Reference proteome</keyword>
<feature type="site" description="Involved in the stabilization of negative charge on the oxyanion by the formation of the oxyanion hole" evidence="9">
    <location>
        <position position="118"/>
    </location>
</feature>
<dbReference type="AlphaFoldDB" id="A0A2H3KK68"/>
<dbReference type="Gene3D" id="3.60.70.12">
    <property type="entry name" value="L-amino peptidase D-ALA esterase/amidase"/>
    <property type="match status" value="1"/>
</dbReference>
<dbReference type="EC" id="2.3.1.35" evidence="9"/>
<dbReference type="CDD" id="cd02152">
    <property type="entry name" value="OAT"/>
    <property type="match status" value="1"/>
</dbReference>
<comment type="function">
    <text evidence="9">Catalyzes two activities which are involved in the cyclic version of arginine biosynthesis: the synthesis of N-acetylglutamate from glutamate and acetyl-CoA as the acetyl donor, and of ornithine by transacetylation between N(2)-acetylornithine and glutamate.</text>
</comment>
<accession>A0A2H3KK68</accession>
<dbReference type="SUPFAM" id="SSF56266">
    <property type="entry name" value="DmpA/ArgJ-like"/>
    <property type="match status" value="1"/>
</dbReference>
<evidence type="ECO:0000256" key="3">
    <source>
        <dbReference type="ARBA" id="ARBA00022571"/>
    </source>
</evidence>
<evidence type="ECO:0000313" key="11">
    <source>
        <dbReference type="Proteomes" id="UP000220922"/>
    </source>
</evidence>
<evidence type="ECO:0000256" key="2">
    <source>
        <dbReference type="ARBA" id="ARBA00011475"/>
    </source>
</evidence>
<gene>
    <name evidence="9" type="primary">argJ</name>
    <name evidence="10" type="ORF">A9Q02_16000</name>
</gene>
<dbReference type="NCBIfam" id="TIGR00120">
    <property type="entry name" value="ArgJ"/>
    <property type="match status" value="1"/>
</dbReference>
<dbReference type="GO" id="GO:0006526">
    <property type="term" value="P:L-arginine biosynthetic process"/>
    <property type="evidence" value="ECO:0007669"/>
    <property type="project" value="UniProtKB-UniRule"/>
</dbReference>
<feature type="chain" id="PRO_5023513037" description="Arginine biosynthesis bifunctional protein ArgJ beta chain" evidence="9">
    <location>
        <begin position="192"/>
        <end position="406"/>
    </location>
</feature>
<feature type="binding site" evidence="9">
    <location>
        <position position="406"/>
    </location>
    <ligand>
        <name>substrate</name>
    </ligand>
</feature>
<evidence type="ECO:0000256" key="9">
    <source>
        <dbReference type="HAMAP-Rule" id="MF_01106"/>
    </source>
</evidence>
<protein>
    <recommendedName>
        <fullName evidence="9">Arginine biosynthesis bifunctional protein ArgJ</fullName>
    </recommendedName>
    <domain>
        <recommendedName>
            <fullName evidence="9">Glutamate N-acetyltransferase</fullName>
            <ecNumber evidence="9">2.3.1.35</ecNumber>
        </recommendedName>
        <alternativeName>
            <fullName evidence="9">Ornithine acetyltransferase</fullName>
            <shortName evidence="9">OATase</shortName>
        </alternativeName>
        <alternativeName>
            <fullName evidence="9">Ornithine transacetylase</fullName>
        </alternativeName>
    </domain>
    <domain>
        <recommendedName>
            <fullName evidence="9">Amino-acid acetyltransferase</fullName>
            <ecNumber evidence="9">2.3.1.1</ecNumber>
        </recommendedName>
        <alternativeName>
            <fullName evidence="9">N-acetylglutamate synthase</fullName>
            <shortName evidence="9">AGSase</shortName>
        </alternativeName>
    </domain>
    <component>
        <recommendedName>
            <fullName evidence="9">Arginine biosynthesis bifunctional protein ArgJ alpha chain</fullName>
        </recommendedName>
    </component>
    <component>
        <recommendedName>
            <fullName evidence="9">Arginine biosynthesis bifunctional protein ArgJ beta chain</fullName>
        </recommendedName>
    </component>
</protein>
<dbReference type="RefSeq" id="WP_097653640.1">
    <property type="nucleotide sequence ID" value="NZ_LYXE01000104.1"/>
</dbReference>
<comment type="caution">
    <text evidence="10">The sequence shown here is derived from an EMBL/GenBank/DDBJ whole genome shotgun (WGS) entry which is preliminary data.</text>
</comment>
<feature type="active site" description="Nucleophile" evidence="9">
    <location>
        <position position="192"/>
    </location>
</feature>
<dbReference type="HAMAP" id="MF_01106">
    <property type="entry name" value="ArgJ"/>
    <property type="match status" value="1"/>
</dbReference>
<proteinExistence type="inferred from homology"/>
<evidence type="ECO:0000256" key="5">
    <source>
        <dbReference type="ARBA" id="ARBA00022679"/>
    </source>
</evidence>
<comment type="subunit">
    <text evidence="2 9">Heterotetramer of two alpha and two beta chains.</text>
</comment>
<dbReference type="FunFam" id="3.60.70.12:FF:000001">
    <property type="entry name" value="Arginine biosynthesis bifunctional protein ArgJ, chloroplastic"/>
    <property type="match status" value="1"/>
</dbReference>
<dbReference type="FunFam" id="3.10.20.340:FF:000001">
    <property type="entry name" value="Arginine biosynthesis bifunctional protein ArgJ, chloroplastic"/>
    <property type="match status" value="1"/>
</dbReference>
<name>A0A2H3KK68_9CHLR</name>
<dbReference type="EMBL" id="LYXE01000104">
    <property type="protein sequence ID" value="PDV98303.1"/>
    <property type="molecule type" value="Genomic_DNA"/>
</dbReference>
<feature type="binding site" evidence="9">
    <location>
        <position position="279"/>
    </location>
    <ligand>
        <name>substrate</name>
    </ligand>
</feature>
<comment type="similarity">
    <text evidence="1 9">Belongs to the ArgJ family.</text>
</comment>
<organism evidence="10 11">
    <name type="scientific">Candidatus Chloroploca asiatica</name>
    <dbReference type="NCBI Taxonomy" id="1506545"/>
    <lineage>
        <taxon>Bacteria</taxon>
        <taxon>Bacillati</taxon>
        <taxon>Chloroflexota</taxon>
        <taxon>Chloroflexia</taxon>
        <taxon>Chloroflexales</taxon>
        <taxon>Chloroflexineae</taxon>
        <taxon>Oscillochloridaceae</taxon>
        <taxon>Candidatus Chloroploca</taxon>
    </lineage>
</organism>
<dbReference type="PANTHER" id="PTHR23100:SF0">
    <property type="entry name" value="ARGININE BIOSYNTHESIS BIFUNCTIONAL PROTEIN ARGJ, MITOCHONDRIAL"/>
    <property type="match status" value="1"/>
</dbReference>
<reference evidence="10 11" key="1">
    <citation type="submission" date="2016-05" db="EMBL/GenBank/DDBJ databases">
        <authorList>
            <person name="Lavstsen T."/>
            <person name="Jespersen J.S."/>
        </authorList>
    </citation>
    <scope>NUCLEOTIDE SEQUENCE [LARGE SCALE GENOMIC DNA]</scope>
    <source>
        <strain evidence="10 11">B7-9</strain>
    </source>
</reference>
<dbReference type="UniPathway" id="UPA00068">
    <property type="reaction ID" value="UER00106"/>
</dbReference>
<comment type="subcellular location">
    <subcellularLocation>
        <location evidence="9">Cytoplasm</location>
    </subcellularLocation>
</comment>
<feature type="site" description="Involved in the stabilization of negative charge on the oxyanion by the formation of the oxyanion hole" evidence="9">
    <location>
        <position position="117"/>
    </location>
</feature>
<keyword evidence="9" id="KW-0511">Multifunctional enzyme</keyword>
<comment type="pathway">
    <text evidence="9">Amino-acid biosynthesis; L-arginine biosynthesis; N(2)-acetyl-L-ornithine from L-glutamate: step 1/4.</text>
</comment>
<dbReference type="GO" id="GO:0006592">
    <property type="term" value="P:ornithine biosynthetic process"/>
    <property type="evidence" value="ECO:0007669"/>
    <property type="project" value="TreeGrafter"/>
</dbReference>
<dbReference type="NCBIfam" id="NF003802">
    <property type="entry name" value="PRK05388.1"/>
    <property type="match status" value="1"/>
</dbReference>
<dbReference type="Proteomes" id="UP000220922">
    <property type="component" value="Unassembled WGS sequence"/>
</dbReference>
<feature type="chain" id="PRO_5023513038" description="Arginine biosynthesis bifunctional protein ArgJ alpha chain" evidence="9">
    <location>
        <begin position="1"/>
        <end position="191"/>
    </location>
</feature>
<keyword evidence="7 9" id="KW-0012">Acyltransferase</keyword>
<evidence type="ECO:0000256" key="4">
    <source>
        <dbReference type="ARBA" id="ARBA00022605"/>
    </source>
</evidence>
<keyword evidence="4 9" id="KW-0028">Amino-acid biosynthesis</keyword>
<evidence type="ECO:0000256" key="7">
    <source>
        <dbReference type="ARBA" id="ARBA00023315"/>
    </source>
</evidence>
<dbReference type="GO" id="GO:0004042">
    <property type="term" value="F:L-glutamate N-acetyltransferase activity"/>
    <property type="evidence" value="ECO:0007669"/>
    <property type="project" value="UniProtKB-UniRule"/>
</dbReference>
<keyword evidence="9" id="KW-0963">Cytoplasm</keyword>
<comment type="catalytic activity">
    <reaction evidence="9">
        <text>L-glutamate + acetyl-CoA = N-acetyl-L-glutamate + CoA + H(+)</text>
        <dbReference type="Rhea" id="RHEA:24292"/>
        <dbReference type="ChEBI" id="CHEBI:15378"/>
        <dbReference type="ChEBI" id="CHEBI:29985"/>
        <dbReference type="ChEBI" id="CHEBI:44337"/>
        <dbReference type="ChEBI" id="CHEBI:57287"/>
        <dbReference type="ChEBI" id="CHEBI:57288"/>
        <dbReference type="EC" id="2.3.1.1"/>
    </reaction>
</comment>
<evidence type="ECO:0000256" key="6">
    <source>
        <dbReference type="ARBA" id="ARBA00022813"/>
    </source>
</evidence>
<dbReference type="OrthoDB" id="9804242at2"/>
<keyword evidence="6 9" id="KW-0068">Autocatalytic cleavage</keyword>
<keyword evidence="3 9" id="KW-0055">Arginine biosynthesis</keyword>
<feature type="binding site" evidence="9">
    <location>
        <position position="192"/>
    </location>
    <ligand>
        <name>substrate</name>
    </ligand>
</feature>
<feature type="binding site" evidence="9">
    <location>
        <position position="154"/>
    </location>
    <ligand>
        <name>substrate</name>
    </ligand>
</feature>